<dbReference type="Proteomes" id="UP000479241">
    <property type="component" value="Unassembled WGS sequence"/>
</dbReference>
<reference evidence="3 4" key="1">
    <citation type="submission" date="2019-12" db="EMBL/GenBank/DDBJ databases">
        <title>the WGS of Blastococcus saxobsidens 67B17.</title>
        <authorList>
            <person name="Jiang Z."/>
        </authorList>
    </citation>
    <scope>NUCLEOTIDE SEQUENCE [LARGE SCALE GENOMIC DNA]</scope>
    <source>
        <strain evidence="3 4">67B17</strain>
    </source>
</reference>
<keyword evidence="1" id="KW-1133">Transmembrane helix</keyword>
<feature type="transmembrane region" description="Helical" evidence="1">
    <location>
        <begin position="51"/>
        <end position="73"/>
    </location>
</feature>
<evidence type="ECO:0000256" key="1">
    <source>
        <dbReference type="SAM" id="Phobius"/>
    </source>
</evidence>
<dbReference type="Pfam" id="PF10756">
    <property type="entry name" value="bPH_6"/>
    <property type="match status" value="1"/>
</dbReference>
<evidence type="ECO:0000259" key="2">
    <source>
        <dbReference type="Pfam" id="PF10756"/>
    </source>
</evidence>
<dbReference type="InterPro" id="IPR019692">
    <property type="entry name" value="CFP-6_PH"/>
</dbReference>
<keyword evidence="1" id="KW-0472">Membrane</keyword>
<comment type="caution">
    <text evidence="3">The sequence shown here is derived from an EMBL/GenBank/DDBJ whole genome shotgun (WGS) entry which is preliminary data.</text>
</comment>
<gene>
    <name evidence="3" type="ORF">GCU60_17035</name>
</gene>
<dbReference type="RefSeq" id="WP_163207429.1">
    <property type="nucleotide sequence ID" value="NZ_JAAGWG010000033.1"/>
</dbReference>
<evidence type="ECO:0000313" key="3">
    <source>
        <dbReference type="EMBL" id="NEK87447.1"/>
    </source>
</evidence>
<keyword evidence="1" id="KW-0812">Transmembrane</keyword>
<sequence>MSDVTATTASPLRMWRVGRSGRVWVSVIAGMPTLTALAFGIQALVHLSSDYAIDGLAAGGTAAVMWLGAWWVALRPRLVLTVDEVTVMNPWGTQHVPLGDVVTVTPGFAAARLQLRSGVSLAVWALADGDGALPIRGRRAHEAAVAIAEAQEQAGLR</sequence>
<protein>
    <submittedName>
        <fullName evidence="3">PH domain-containing protein</fullName>
    </submittedName>
</protein>
<dbReference type="AlphaFoldDB" id="A0A6L9W5Y1"/>
<name>A0A6L9W5Y1_9ACTN</name>
<proteinExistence type="predicted"/>
<feature type="domain" description="Low molecular weight protein antigen 6 PH" evidence="2">
    <location>
        <begin position="75"/>
        <end position="133"/>
    </location>
</feature>
<accession>A0A6L9W5Y1</accession>
<organism evidence="3 4">
    <name type="scientific">Blastococcus saxobsidens</name>
    <dbReference type="NCBI Taxonomy" id="138336"/>
    <lineage>
        <taxon>Bacteria</taxon>
        <taxon>Bacillati</taxon>
        <taxon>Actinomycetota</taxon>
        <taxon>Actinomycetes</taxon>
        <taxon>Geodermatophilales</taxon>
        <taxon>Geodermatophilaceae</taxon>
        <taxon>Blastococcus</taxon>
    </lineage>
</organism>
<dbReference type="EMBL" id="JAAGWG010000033">
    <property type="protein sequence ID" value="NEK87447.1"/>
    <property type="molecule type" value="Genomic_DNA"/>
</dbReference>
<feature type="transmembrane region" description="Helical" evidence="1">
    <location>
        <begin position="23"/>
        <end position="45"/>
    </location>
</feature>
<evidence type="ECO:0000313" key="4">
    <source>
        <dbReference type="Proteomes" id="UP000479241"/>
    </source>
</evidence>